<reference evidence="5" key="1">
    <citation type="journal article" date="2006" name="PLoS Biol.">
        <title>Macronuclear genome sequence of the ciliate Tetrahymena thermophila, a model eukaryote.</title>
        <authorList>
            <person name="Eisen J.A."/>
            <person name="Coyne R.S."/>
            <person name="Wu M."/>
            <person name="Wu D."/>
            <person name="Thiagarajan M."/>
            <person name="Wortman J.R."/>
            <person name="Badger J.H."/>
            <person name="Ren Q."/>
            <person name="Amedeo P."/>
            <person name="Jones K.M."/>
            <person name="Tallon L.J."/>
            <person name="Delcher A.L."/>
            <person name="Salzberg S.L."/>
            <person name="Silva J.C."/>
            <person name="Haas B.J."/>
            <person name="Majoros W.H."/>
            <person name="Farzad M."/>
            <person name="Carlton J.M."/>
            <person name="Smith R.K. Jr."/>
            <person name="Garg J."/>
            <person name="Pearlman R.E."/>
            <person name="Karrer K.M."/>
            <person name="Sun L."/>
            <person name="Manning G."/>
            <person name="Elde N.C."/>
            <person name="Turkewitz A.P."/>
            <person name="Asai D.J."/>
            <person name="Wilkes D.E."/>
            <person name="Wang Y."/>
            <person name="Cai H."/>
            <person name="Collins K."/>
            <person name="Stewart B.A."/>
            <person name="Lee S.R."/>
            <person name="Wilamowska K."/>
            <person name="Weinberg Z."/>
            <person name="Ruzzo W.L."/>
            <person name="Wloga D."/>
            <person name="Gaertig J."/>
            <person name="Frankel J."/>
            <person name="Tsao C.-C."/>
            <person name="Gorovsky M.A."/>
            <person name="Keeling P.J."/>
            <person name="Waller R.F."/>
            <person name="Patron N.J."/>
            <person name="Cherry J.M."/>
            <person name="Stover N.A."/>
            <person name="Krieger C.J."/>
            <person name="del Toro C."/>
            <person name="Ryder H.F."/>
            <person name="Williamson S.C."/>
            <person name="Barbeau R.A."/>
            <person name="Hamilton E.P."/>
            <person name="Orias E."/>
        </authorList>
    </citation>
    <scope>NUCLEOTIDE SEQUENCE [LARGE SCALE GENOMIC DNA]</scope>
    <source>
        <strain evidence="5">SB210</strain>
    </source>
</reference>
<dbReference type="PANTHER" id="PTHR31600:SF2">
    <property type="entry name" value="GAMETE ENRICHED GENE 10 PROTEIN-RELATED"/>
    <property type="match status" value="1"/>
</dbReference>
<feature type="transmembrane region" description="Helical" evidence="3">
    <location>
        <begin position="1410"/>
        <end position="1433"/>
    </location>
</feature>
<evidence type="ECO:0000256" key="3">
    <source>
        <dbReference type="SAM" id="Phobius"/>
    </source>
</evidence>
<feature type="transmembrane region" description="Helical" evidence="3">
    <location>
        <begin position="74"/>
        <end position="102"/>
    </location>
</feature>
<keyword evidence="3" id="KW-0472">Membrane</keyword>
<feature type="transmembrane region" description="Helical" evidence="3">
    <location>
        <begin position="1236"/>
        <end position="1255"/>
    </location>
</feature>
<feature type="transmembrane region" description="Helical" evidence="3">
    <location>
        <begin position="1303"/>
        <end position="1326"/>
    </location>
</feature>
<feature type="region of interest" description="Disordered" evidence="2">
    <location>
        <begin position="1038"/>
        <end position="1080"/>
    </location>
</feature>
<gene>
    <name evidence="4" type="ORF">TTHERM_00734060</name>
</gene>
<protein>
    <submittedName>
        <fullName evidence="4">Transmembrane protein, putative</fullName>
    </submittedName>
</protein>
<organism evidence="4 5">
    <name type="scientific">Tetrahymena thermophila (strain SB210)</name>
    <dbReference type="NCBI Taxonomy" id="312017"/>
    <lineage>
        <taxon>Eukaryota</taxon>
        <taxon>Sar</taxon>
        <taxon>Alveolata</taxon>
        <taxon>Ciliophora</taxon>
        <taxon>Intramacronucleata</taxon>
        <taxon>Oligohymenophorea</taxon>
        <taxon>Hymenostomatida</taxon>
        <taxon>Tetrahymenina</taxon>
        <taxon>Tetrahymenidae</taxon>
        <taxon>Tetrahymena</taxon>
    </lineage>
</organism>
<keyword evidence="3" id="KW-1133">Transmembrane helix</keyword>
<evidence type="ECO:0000256" key="1">
    <source>
        <dbReference type="SAM" id="Coils"/>
    </source>
</evidence>
<sequence length="1661" mass="194581">MSQLLQCYEYLIALPSIYISLSNYQHVLSIINAILTVFIGSLLISLDYDYKFCNSDVLQKCDSHLNPTMFHLDLTLSIASCFFDIYILTGVFFVINMLKLFIILKTHCYLNREICRWSINFSLFRATLILPMIVYCTRDDEQQSLLFLSCLVIFPISYKLGNYIFVSWYNYINLEIIQNNQQIQSFSIFRYILDDENKKTDIFCRLLFHSIQEKTKFVSAIQDSAFVFASHQILQGEQQQQLESQEIQANTGFFGSTKKENIKLINQIKQIYDEKETVSEIFNENIMNTIIKIYKDNSDSKKFKNNLSDLHFSYLTFLSTLSLNSCMSYIQILNIKSNQKLRLGLKDLQKMQTIMNQAEIQAQLNNSRLKVKEQFQLQHILQFEEDMNKIQQSYFECMRQYRIVVEKLSMNYVDINEMLELLKQYRAERVLLEKIIIQQLKQNSLSETLKNLCINFDFYMLHKRSLLKFYENNNRIQSEQLKNKEYYSKSSCFIFVSLLEKNFGMVHKANRSFIKSFGFANKSQLVGKSIKQVLPDNFLKKQTENMASQIITENFLSLYNEIFNLPLFIAQNCQGYSIPCQLKFQSQIIDSQDFGVTIWAKPIKDDNLYVMLDYKDHSQIKVASKIFCQEFLYENFTLQNLKNVRMDSLIPIIDGLIKVSKIEQGKKFETILIQPYDKFEAQNKANLKDNNFLNSLKFAQLYMITLSIQCFDTKLASFVNVIIENYQCLYTYKDKVQYIQLFQNQIKEFCGVQLPFDSSYEEDMLSDYRVKSYQQNNDQYQKYNLEVVKSFQESEIRGNNQFNNENYLPIQNLYSSIDNSNAYQKQSSQIAKNISDQFQQQNQIQVKDSNQNSTNILISNQDQLNLLHSLKQNVIEVEQNKQQDYQNLKQNLSKQVNDSPESKNNEEVIYQEMSITQKKIEVSTPDFFEQNLKVDKLHQEEISNNYNQQHLFDDSKLPEQIFNISAAQDTNKNGQQYENLNSQDILFNSNLKSTLFKDNLDSREKDFQIQNSKEQSHNQLLSTKSAFQLTAFKRKQKTLAQNQTMQGEKEKDKSTIKESKVPITQEESQKRQNKDLQSVSSSTKSVQTQYLFEMIHAKKQMSYLKIINAIGIISVLVTLSLTFSGFFTFLTSLISQRENFKYINWIYLINIQMSYALSEHYIYELNQNGLLKTPSSSFQAFNQLLKTQYQSRINLTKDFIAVQYNTTSTDIQVFKIIQSKLISQNIYYNKQRYDQYNLSFTYSLLLQSAGIYYLASNQDPTRLFEQQNEQNYPNLNNQVQSVIQSLNSQYQNQFDSIQNQSLIQLYVVLLVTFIFLCSIIPSYIFAKLRQQKILELFATFDPQSLKEILGQLTYQLSFYQGFDKNQTIGSRSNYSNMNQTHISRQAQAQVIIEKKLNISRTSSLQYSIKFLAIGLITIFCLIMIYPVVNYIIIKIFIDNSTTIYDFNNTVCLSYFTIVNSLRARQGLATAFLLPQSQSIAISSFQGLFEDVTTYIDSLPNLINQNIGKVESTSIYNKQIFIDYLIGVYSGNACDTMQNYTQYQNGDFLYDQCNSVAKGSLKQGLLNGIIFYINLYKDFTSFIYSYNAAAFQQNFNNFNSNTPAMKQFQFKIELSKAHEYLLNFFQDQNLQLYNYYQKLLDIFPQQVLIQNTYIMSYLRQNE</sequence>
<proteinExistence type="predicted"/>
<feature type="transmembrane region" description="Helical" evidence="3">
    <location>
        <begin position="1109"/>
        <end position="1134"/>
    </location>
</feature>
<feature type="transmembrane region" description="Helical" evidence="3">
    <location>
        <begin position="114"/>
        <end position="134"/>
    </location>
</feature>
<feature type="compositionally biased region" description="Basic and acidic residues" evidence="2">
    <location>
        <begin position="1047"/>
        <end position="1060"/>
    </location>
</feature>
<keyword evidence="1" id="KW-0175">Coiled coil</keyword>
<accession>Q231Z1</accession>
<keyword evidence="5" id="KW-1185">Reference proteome</keyword>
<dbReference type="EMBL" id="GG662786">
    <property type="protein sequence ID" value="EAR91309.2"/>
    <property type="molecule type" value="Genomic_DNA"/>
</dbReference>
<evidence type="ECO:0000313" key="4">
    <source>
        <dbReference type="EMBL" id="EAR91309.2"/>
    </source>
</evidence>
<keyword evidence="3 4" id="KW-0812">Transmembrane</keyword>
<dbReference type="InterPro" id="IPR052994">
    <property type="entry name" value="Tiny_macrocysts_regulators"/>
</dbReference>
<feature type="transmembrane region" description="Helical" evidence="3">
    <location>
        <begin position="312"/>
        <end position="332"/>
    </location>
</feature>
<dbReference type="Proteomes" id="UP000009168">
    <property type="component" value="Unassembled WGS sequence"/>
</dbReference>
<feature type="transmembrane region" description="Helical" evidence="3">
    <location>
        <begin position="146"/>
        <end position="166"/>
    </location>
</feature>
<dbReference type="RefSeq" id="XP_001011554.2">
    <property type="nucleotide sequence ID" value="XM_001011554.2"/>
</dbReference>
<dbReference type="OrthoDB" id="366387at2759"/>
<name>Q231Z1_TETTS</name>
<dbReference type="HOGENOM" id="CLU_002566_0_0_1"/>
<dbReference type="PANTHER" id="PTHR31600">
    <property type="entry name" value="TINY MACROCYSTS PROTEIN B-RELATED"/>
    <property type="match status" value="1"/>
</dbReference>
<feature type="transmembrane region" description="Helical" evidence="3">
    <location>
        <begin position="27"/>
        <end position="46"/>
    </location>
</feature>
<evidence type="ECO:0000313" key="5">
    <source>
        <dbReference type="Proteomes" id="UP000009168"/>
    </source>
</evidence>
<dbReference type="KEGG" id="tet:TTHERM_00734060"/>
<evidence type="ECO:0000256" key="2">
    <source>
        <dbReference type="SAM" id="MobiDB-lite"/>
    </source>
</evidence>
<feature type="coiled-coil region" evidence="1">
    <location>
        <begin position="860"/>
        <end position="898"/>
    </location>
</feature>
<dbReference type="InParanoid" id="Q231Z1"/>
<dbReference type="GeneID" id="7833544"/>